<proteinExistence type="predicted"/>
<evidence type="ECO:0000313" key="2">
    <source>
        <dbReference type="Proteomes" id="UP000536509"/>
    </source>
</evidence>
<evidence type="ECO:0000313" key="1">
    <source>
        <dbReference type="EMBL" id="NNT70920.1"/>
    </source>
</evidence>
<organism evidence="1 2">
    <name type="scientific">Flavobacterium rivulicola</name>
    <dbReference type="NCBI Taxonomy" id="2732161"/>
    <lineage>
        <taxon>Bacteria</taxon>
        <taxon>Pseudomonadati</taxon>
        <taxon>Bacteroidota</taxon>
        <taxon>Flavobacteriia</taxon>
        <taxon>Flavobacteriales</taxon>
        <taxon>Flavobacteriaceae</taxon>
        <taxon>Flavobacterium</taxon>
    </lineage>
</organism>
<protein>
    <submittedName>
        <fullName evidence="1">Uncharacterized protein</fullName>
    </submittedName>
</protein>
<reference evidence="1 2" key="1">
    <citation type="submission" date="2020-05" db="EMBL/GenBank/DDBJ databases">
        <title>Draft genome of Flavobacterium sp. IMCC34852.</title>
        <authorList>
            <person name="Song J."/>
            <person name="Cho J.-C."/>
        </authorList>
    </citation>
    <scope>NUCLEOTIDE SEQUENCE [LARGE SCALE GENOMIC DNA]</scope>
    <source>
        <strain evidence="1 2">IMCC34852</strain>
    </source>
</reference>
<keyword evidence="2" id="KW-1185">Reference proteome</keyword>
<name>A0A7Y3VXR6_9FLAO</name>
<comment type="caution">
    <text evidence="1">The sequence shown here is derived from an EMBL/GenBank/DDBJ whole genome shotgun (WGS) entry which is preliminary data.</text>
</comment>
<accession>A0A7Y3VXR6</accession>
<dbReference type="EMBL" id="JABEVX010000001">
    <property type="protein sequence ID" value="NNT70920.1"/>
    <property type="molecule type" value="Genomic_DNA"/>
</dbReference>
<dbReference type="RefSeq" id="WP_171221123.1">
    <property type="nucleotide sequence ID" value="NZ_CP121446.1"/>
</dbReference>
<gene>
    <name evidence="1" type="ORF">HKT18_01710</name>
</gene>
<sequence>MQEQKNNSGFEYWDFIEKHYPLYDSCDDVLLSDILTRKLNGQEICKEDEEYIEGWNVKEELLKLDTELFRRALENYFYVNP</sequence>
<dbReference type="AlphaFoldDB" id="A0A7Y3VXR6"/>
<dbReference type="Proteomes" id="UP000536509">
    <property type="component" value="Unassembled WGS sequence"/>
</dbReference>